<evidence type="ECO:0000313" key="9">
    <source>
        <dbReference type="Proteomes" id="UP000198894"/>
    </source>
</evidence>
<feature type="transmembrane region" description="Helical" evidence="6">
    <location>
        <begin position="383"/>
        <end position="404"/>
    </location>
</feature>
<evidence type="ECO:0000256" key="6">
    <source>
        <dbReference type="SAM" id="Phobius"/>
    </source>
</evidence>
<dbReference type="EMBL" id="FNEE01000025">
    <property type="protein sequence ID" value="SDL02986.1"/>
    <property type="molecule type" value="Genomic_DNA"/>
</dbReference>
<feature type="transmembrane region" description="Helical" evidence="6">
    <location>
        <begin position="99"/>
        <end position="119"/>
    </location>
</feature>
<keyword evidence="3 6" id="KW-0812">Transmembrane</keyword>
<dbReference type="PANTHER" id="PTHR43124:SF5">
    <property type="entry name" value="PURINE RIBONUCLEOSIDE EFFLUX PUMP NEPI"/>
    <property type="match status" value="1"/>
</dbReference>
<evidence type="ECO:0000256" key="5">
    <source>
        <dbReference type="ARBA" id="ARBA00023136"/>
    </source>
</evidence>
<evidence type="ECO:0000259" key="7">
    <source>
        <dbReference type="PROSITE" id="PS50850"/>
    </source>
</evidence>
<evidence type="ECO:0000313" key="8">
    <source>
        <dbReference type="EMBL" id="SDL02986.1"/>
    </source>
</evidence>
<dbReference type="Pfam" id="PF07690">
    <property type="entry name" value="MFS_1"/>
    <property type="match status" value="1"/>
</dbReference>
<feature type="transmembrane region" description="Helical" evidence="6">
    <location>
        <begin position="192"/>
        <end position="212"/>
    </location>
</feature>
<evidence type="ECO:0000256" key="4">
    <source>
        <dbReference type="ARBA" id="ARBA00022989"/>
    </source>
</evidence>
<dbReference type="GO" id="GO:0022857">
    <property type="term" value="F:transmembrane transporter activity"/>
    <property type="evidence" value="ECO:0007669"/>
    <property type="project" value="InterPro"/>
</dbReference>
<accession>A0A1G9GQN3</accession>
<keyword evidence="9" id="KW-1185">Reference proteome</keyword>
<dbReference type="InterPro" id="IPR050189">
    <property type="entry name" value="MFS_Efflux_Transporters"/>
</dbReference>
<dbReference type="PANTHER" id="PTHR43124">
    <property type="entry name" value="PURINE EFFLUX PUMP PBUE"/>
    <property type="match status" value="1"/>
</dbReference>
<feature type="transmembrane region" description="Helical" evidence="6">
    <location>
        <begin position="125"/>
        <end position="146"/>
    </location>
</feature>
<sequence length="410" mass="42383">MTESATDLVDAALFDRDRLDPESPYQRSGPAWGAIISLSFGTFGLVTAEFLPASVLTPLAHDLGISTGTAGQALTATAIVAAISAPTMAIVTKRLDRRVVIWAMTLLLILSNVLAEVAGSLPVLLAARVVLGISLGGFWSISAALAMRLVPSHLMPRAMSIILTGVSVASVCAAPIGAYVGDIWGWRASFKVAAIVSAVALLVQLVTIPPLPPIEVRRFRSPLDVAKNPTMKVAVLVVLLVASGHFASFAYIRDFLESVPPLDKKSIPLVFLASGTAGVFGNLAGAFLTKHSLKAVAALPPLLIAVAAVSLLTMGASALTSAIAVAVWGFAFGAVPVGLQTWMVLRAAPKQAESAGVLMVIAFQVAIAAGTTFGGLLVDHTGIASVFLYSAVATFLAVLTVFLLGPNRNS</sequence>
<keyword evidence="5 6" id="KW-0472">Membrane</keyword>
<feature type="transmembrane region" description="Helical" evidence="6">
    <location>
        <begin position="233"/>
        <end position="252"/>
    </location>
</feature>
<dbReference type="RefSeq" id="WP_091599502.1">
    <property type="nucleotide sequence ID" value="NZ_FNEE01000025.1"/>
</dbReference>
<feature type="domain" description="Major facilitator superfamily (MFS) profile" evidence="7">
    <location>
        <begin position="34"/>
        <end position="409"/>
    </location>
</feature>
<comment type="subcellular location">
    <subcellularLocation>
        <location evidence="1">Cell membrane</location>
        <topology evidence="1">Multi-pass membrane protein</topology>
    </subcellularLocation>
</comment>
<dbReference type="Gene3D" id="1.20.1250.20">
    <property type="entry name" value="MFS general substrate transporter like domains"/>
    <property type="match status" value="1"/>
</dbReference>
<evidence type="ECO:0000256" key="2">
    <source>
        <dbReference type="ARBA" id="ARBA00022475"/>
    </source>
</evidence>
<evidence type="ECO:0000256" key="1">
    <source>
        <dbReference type="ARBA" id="ARBA00004651"/>
    </source>
</evidence>
<dbReference type="Proteomes" id="UP000198894">
    <property type="component" value="Unassembled WGS sequence"/>
</dbReference>
<dbReference type="InterPro" id="IPR020846">
    <property type="entry name" value="MFS_dom"/>
</dbReference>
<feature type="transmembrane region" description="Helical" evidence="6">
    <location>
        <begin position="322"/>
        <end position="345"/>
    </location>
</feature>
<name>A0A1G9GQN3_9HYPH</name>
<keyword evidence="4 6" id="KW-1133">Transmembrane helix</keyword>
<feature type="transmembrane region" description="Helical" evidence="6">
    <location>
        <begin position="31"/>
        <end position="53"/>
    </location>
</feature>
<proteinExistence type="predicted"/>
<organism evidence="8 9">
    <name type="scientific">Mesorhizobium muleiense</name>
    <dbReference type="NCBI Taxonomy" id="1004279"/>
    <lineage>
        <taxon>Bacteria</taxon>
        <taxon>Pseudomonadati</taxon>
        <taxon>Pseudomonadota</taxon>
        <taxon>Alphaproteobacteria</taxon>
        <taxon>Hyphomicrobiales</taxon>
        <taxon>Phyllobacteriaceae</taxon>
        <taxon>Mesorhizobium</taxon>
    </lineage>
</organism>
<dbReference type="GO" id="GO:0005886">
    <property type="term" value="C:plasma membrane"/>
    <property type="evidence" value="ECO:0007669"/>
    <property type="project" value="UniProtKB-SubCell"/>
</dbReference>
<dbReference type="InterPro" id="IPR036259">
    <property type="entry name" value="MFS_trans_sf"/>
</dbReference>
<feature type="transmembrane region" description="Helical" evidence="6">
    <location>
        <begin position="158"/>
        <end position="180"/>
    </location>
</feature>
<feature type="transmembrane region" description="Helical" evidence="6">
    <location>
        <begin position="357"/>
        <end position="377"/>
    </location>
</feature>
<dbReference type="InterPro" id="IPR011701">
    <property type="entry name" value="MFS"/>
</dbReference>
<dbReference type="SUPFAM" id="SSF103473">
    <property type="entry name" value="MFS general substrate transporter"/>
    <property type="match status" value="1"/>
</dbReference>
<keyword evidence="2" id="KW-1003">Cell membrane</keyword>
<protein>
    <submittedName>
        <fullName evidence="8">MFS transporter, DHA1 family, purine ribonucleoside efflux pump</fullName>
    </submittedName>
</protein>
<evidence type="ECO:0000256" key="3">
    <source>
        <dbReference type="ARBA" id="ARBA00022692"/>
    </source>
</evidence>
<dbReference type="PROSITE" id="PS50850">
    <property type="entry name" value="MFS"/>
    <property type="match status" value="1"/>
</dbReference>
<dbReference type="CDD" id="cd17324">
    <property type="entry name" value="MFS_NepI_like"/>
    <property type="match status" value="1"/>
</dbReference>
<reference evidence="9" key="1">
    <citation type="submission" date="2016-10" db="EMBL/GenBank/DDBJ databases">
        <authorList>
            <person name="Varghese N."/>
            <person name="Submissions S."/>
        </authorList>
    </citation>
    <scope>NUCLEOTIDE SEQUENCE [LARGE SCALE GENOMIC DNA]</scope>
    <source>
        <strain evidence="9">CGMCC 1.11022</strain>
    </source>
</reference>
<feature type="transmembrane region" description="Helical" evidence="6">
    <location>
        <begin position="73"/>
        <end position="92"/>
    </location>
</feature>
<gene>
    <name evidence="8" type="ORF">SAMN05428953_12551</name>
</gene>
<feature type="transmembrane region" description="Helical" evidence="6">
    <location>
        <begin position="267"/>
        <end position="288"/>
    </location>
</feature>
<feature type="transmembrane region" description="Helical" evidence="6">
    <location>
        <begin position="295"/>
        <end position="316"/>
    </location>
</feature>
<dbReference type="AlphaFoldDB" id="A0A1G9GQN3"/>